<name>A0A5C4R2R9_9RHOB</name>
<feature type="domain" description="Cell wall hydrolase SleB" evidence="1">
    <location>
        <begin position="147"/>
        <end position="250"/>
    </location>
</feature>
<dbReference type="EMBL" id="VDDC01000038">
    <property type="protein sequence ID" value="TNH38101.1"/>
    <property type="molecule type" value="Genomic_DNA"/>
</dbReference>
<protein>
    <recommendedName>
        <fullName evidence="1">Cell wall hydrolase SleB domain-containing protein</fullName>
    </recommendedName>
</protein>
<dbReference type="Pfam" id="PF07486">
    <property type="entry name" value="Hydrolase_2"/>
    <property type="match status" value="1"/>
</dbReference>
<organism evidence="2 3">
    <name type="scientific">Paracoccus haeundaensis</name>
    <dbReference type="NCBI Taxonomy" id="225362"/>
    <lineage>
        <taxon>Bacteria</taxon>
        <taxon>Pseudomonadati</taxon>
        <taxon>Pseudomonadota</taxon>
        <taxon>Alphaproteobacteria</taxon>
        <taxon>Rhodobacterales</taxon>
        <taxon>Paracoccaceae</taxon>
        <taxon>Paracoccus</taxon>
    </lineage>
</organism>
<keyword evidence="3" id="KW-1185">Reference proteome</keyword>
<accession>A0A5C4R2R9</accession>
<dbReference type="Proteomes" id="UP000304880">
    <property type="component" value="Unassembled WGS sequence"/>
</dbReference>
<evidence type="ECO:0000313" key="2">
    <source>
        <dbReference type="EMBL" id="TNH38101.1"/>
    </source>
</evidence>
<dbReference type="GO" id="GO:0016787">
    <property type="term" value="F:hydrolase activity"/>
    <property type="evidence" value="ECO:0007669"/>
    <property type="project" value="InterPro"/>
</dbReference>
<evidence type="ECO:0000313" key="3">
    <source>
        <dbReference type="Proteomes" id="UP000304880"/>
    </source>
</evidence>
<dbReference type="AlphaFoldDB" id="A0A5C4R2R9"/>
<dbReference type="InterPro" id="IPR042047">
    <property type="entry name" value="SleB_dom1"/>
</dbReference>
<gene>
    <name evidence="2" type="ORF">FHD67_16805</name>
</gene>
<comment type="caution">
    <text evidence="2">The sequence shown here is derived from an EMBL/GenBank/DDBJ whole genome shotgun (WGS) entry which is preliminary data.</text>
</comment>
<dbReference type="InterPro" id="IPR011105">
    <property type="entry name" value="Cell_wall_hydrolase_SleB"/>
</dbReference>
<evidence type="ECO:0000259" key="1">
    <source>
        <dbReference type="Pfam" id="PF07486"/>
    </source>
</evidence>
<sequence length="259" mass="27956">MTRAQPTALISLVILCSVGLLVSVAREQLSTGRTSGFTSFNGSLGMPTRSISETDFQGKVATGPSGLVRSEAVFEQSVFDSSGLALEVAIAPLPRPAQVTTSRPAPRPATPAEIVRGARIPPPPSSLQNASELSCIAVAIYHEARDQEELGQRAVASVILQRAAVPHRWGDSACENVVPTQFSFMTSRYDYPSIDNLGSWEQAVRIAAEAIMNGPMPELRGADHYHATAVFPQWAPKMVRIRSIDDHVFYMDPHSSSEL</sequence>
<reference evidence="2 3" key="1">
    <citation type="submission" date="2019-06" db="EMBL/GenBank/DDBJ databases">
        <authorList>
            <person name="Li J."/>
        </authorList>
    </citation>
    <scope>NUCLEOTIDE SEQUENCE [LARGE SCALE GENOMIC DNA]</scope>
    <source>
        <strain evidence="2 3">CGMCC 1.8012</strain>
    </source>
</reference>
<dbReference type="Gene3D" id="1.10.10.2520">
    <property type="entry name" value="Cell wall hydrolase SleB, domain 1"/>
    <property type="match status" value="1"/>
</dbReference>
<proteinExistence type="predicted"/>
<dbReference type="RefSeq" id="WP_139599403.1">
    <property type="nucleotide sequence ID" value="NZ_VDDC01000038.1"/>
</dbReference>